<proteinExistence type="predicted"/>
<evidence type="ECO:0000313" key="2">
    <source>
        <dbReference type="Proteomes" id="UP001060085"/>
    </source>
</evidence>
<organism evidence="1 2">
    <name type="scientific">Catharanthus roseus</name>
    <name type="common">Madagascar periwinkle</name>
    <name type="synonym">Vinca rosea</name>
    <dbReference type="NCBI Taxonomy" id="4058"/>
    <lineage>
        <taxon>Eukaryota</taxon>
        <taxon>Viridiplantae</taxon>
        <taxon>Streptophyta</taxon>
        <taxon>Embryophyta</taxon>
        <taxon>Tracheophyta</taxon>
        <taxon>Spermatophyta</taxon>
        <taxon>Magnoliopsida</taxon>
        <taxon>eudicotyledons</taxon>
        <taxon>Gunneridae</taxon>
        <taxon>Pentapetalae</taxon>
        <taxon>asterids</taxon>
        <taxon>lamiids</taxon>
        <taxon>Gentianales</taxon>
        <taxon>Apocynaceae</taxon>
        <taxon>Rauvolfioideae</taxon>
        <taxon>Vinceae</taxon>
        <taxon>Catharanthinae</taxon>
        <taxon>Catharanthus</taxon>
    </lineage>
</organism>
<sequence length="578" mass="62747">MARPISKFLLFLLLLIVIPLSSSDQSFANNNRGRRENIIVAKQGVVAADDGRCSRIGRDILREGGHAVDAAVAVALCLGVVSPASSGIGGGAFMLVRSADGKSQAFDMRETAPNKASLNMYGGNETLKASGPLSIAVPGEVSGLHEAWKKYGKLPWKKLVIPAARLAHRGFKISPYLHLEMVSTESEIKLDEGLRNIFTSKNGTLLKIGDKCHNKKLAKSLVEIAKHGPKAFYNGSIGYNLVKDVQKAGGILTMDDLRNYQVKIRKPLFADTWGVQILGMPPPSSGGPSMVLILNILAQFGSFINVSTPLMTHREIEALKHAFAVRMNLGDPDFTHNIQSVLNDMLSTKFAKQLQKTIYDNMTFTPPHYGGRWNQINDHGTSHMSIVDRERNAVSMTSTINGYFGAKFLSTSTGIILNNEMDDFSMPENSSKDVPPPAHSNFIHPGKRPLSSMTPTIILKGEKLKGVIGASGGSKIIAGTTEVFLNHFAKGMDPLSSVMAPRNYHQLIPNVVEYEDWKIVTGDHIKVPAETRDFLKNRGHVLKSIAGGTICQFVVQDLDSGKLTAVSDPRKGGFPAGL</sequence>
<protein>
    <submittedName>
        <fullName evidence="1">Uncharacterized protein</fullName>
    </submittedName>
</protein>
<dbReference type="EMBL" id="CM044704">
    <property type="protein sequence ID" value="KAI5669964.1"/>
    <property type="molecule type" value="Genomic_DNA"/>
</dbReference>
<evidence type="ECO:0000313" key="1">
    <source>
        <dbReference type="EMBL" id="KAI5669964.1"/>
    </source>
</evidence>
<accession>A0ACC0BBB9</accession>
<name>A0ACC0BBB9_CATRO</name>
<keyword evidence="2" id="KW-1185">Reference proteome</keyword>
<reference evidence="2" key="1">
    <citation type="journal article" date="2023" name="Nat. Plants">
        <title>Single-cell RNA sequencing provides a high-resolution roadmap for understanding the multicellular compartmentation of specialized metabolism.</title>
        <authorList>
            <person name="Sun S."/>
            <person name="Shen X."/>
            <person name="Li Y."/>
            <person name="Li Y."/>
            <person name="Wang S."/>
            <person name="Li R."/>
            <person name="Zhang H."/>
            <person name="Shen G."/>
            <person name="Guo B."/>
            <person name="Wei J."/>
            <person name="Xu J."/>
            <person name="St-Pierre B."/>
            <person name="Chen S."/>
            <person name="Sun C."/>
        </authorList>
    </citation>
    <scope>NUCLEOTIDE SEQUENCE [LARGE SCALE GENOMIC DNA]</scope>
</reference>
<comment type="caution">
    <text evidence="1">The sequence shown here is derived from an EMBL/GenBank/DDBJ whole genome shotgun (WGS) entry which is preliminary data.</text>
</comment>
<gene>
    <name evidence="1" type="ORF">M9H77_19817</name>
</gene>
<dbReference type="Proteomes" id="UP001060085">
    <property type="component" value="Linkage Group LG04"/>
</dbReference>